<evidence type="ECO:0000313" key="1">
    <source>
        <dbReference type="EMBL" id="BBO22451.1"/>
    </source>
</evidence>
<dbReference type="EMBL" id="AP021858">
    <property type="protein sequence ID" value="BBO22451.1"/>
    <property type="molecule type" value="Genomic_DNA"/>
</dbReference>
<accession>A0A809S7R5</accession>
<dbReference type="Proteomes" id="UP000662873">
    <property type="component" value="Chromosome"/>
</dbReference>
<sequence>MNLLSLLLVGIVQSGQVCPIDFAPPGGSLVAADFGGVRLKFCGQPCLSEFKKQPVKSWQAALKSGKIVGTLLFDPVIGKKLTPETTRGGVTEYSGVRYGFSNAQNKATFQSSPALYAPIPLKQALYCPVMGLTLAHYWGTSGYADVDGVRIYACCENCYPKLRSDAVALAPKAKEYVGEPKVFEVAPALLKLTGPGG</sequence>
<name>A0A809S7R5_9BACT</name>
<protein>
    <recommendedName>
        <fullName evidence="3">YHS domain protein</fullName>
    </recommendedName>
</protein>
<organism evidence="1 2">
    <name type="scientific">Candidatus Nitrosymbiomonas proteolyticus</name>
    <dbReference type="NCBI Taxonomy" id="2608984"/>
    <lineage>
        <taxon>Bacteria</taxon>
        <taxon>Bacillati</taxon>
        <taxon>Armatimonadota</taxon>
        <taxon>Armatimonadota incertae sedis</taxon>
        <taxon>Candidatus Nitrosymbiomonas</taxon>
    </lineage>
</organism>
<evidence type="ECO:0000313" key="2">
    <source>
        <dbReference type="Proteomes" id="UP000662873"/>
    </source>
</evidence>
<reference evidence="1" key="1">
    <citation type="journal article" name="DNA Res.">
        <title>The physiological potential of anammox bacteria as revealed by their core genome structure.</title>
        <authorList>
            <person name="Okubo T."/>
            <person name="Toyoda A."/>
            <person name="Fukuhara K."/>
            <person name="Uchiyama I."/>
            <person name="Harigaya Y."/>
            <person name="Kuroiwa M."/>
            <person name="Suzuki T."/>
            <person name="Murakami Y."/>
            <person name="Suwa Y."/>
            <person name="Takami H."/>
        </authorList>
    </citation>
    <scope>NUCLEOTIDE SEQUENCE</scope>
    <source>
        <strain evidence="1">317325-2</strain>
    </source>
</reference>
<dbReference type="KEGG" id="npy:NPRO_00460"/>
<gene>
    <name evidence="1" type="ORF">NPRO_00460</name>
</gene>
<evidence type="ECO:0008006" key="3">
    <source>
        <dbReference type="Google" id="ProtNLM"/>
    </source>
</evidence>
<proteinExistence type="predicted"/>
<dbReference type="AlphaFoldDB" id="A0A809S7R5"/>